<sequence length="383" mass="42628">MKTNKLLNIISLGILVAFLGLTVSCRKDLKPVPEQRETLLPPDPSAQVKGFYIVNEGNMNMNKASLDYLDYTTGIYRRNIYNEVNPEIVKGLGDVGNDIAIYGSKLYVVVNVSNKVEVLDVKTGKRIKQVNITNCRYITFSNGKAYVSAYLGTVGDPNAPQGIVAQIDTATLTEVKRVDVGRQPEEMAVVGQKLYVANSGGYSPQKYERTVSVIDLNSFTVTKQIDVAINLHRLKADKYGDLYVTSRGNYYDIPSKMFVIDTKTDQVKKTFNIAVNNLAIDGDIAYYYGSEWNYNEAKYTITYGMLNVKDEVLLDKQFITDGTDKAITIPYGIAVHPITKDVLVTDARNYVSPGTLYCFDPAGKKKWSVTTGDIPAHFAFVYK</sequence>
<keyword evidence="2" id="KW-1185">Reference proteome</keyword>
<dbReference type="InterPro" id="IPR031815">
    <property type="entry name" value="DUF5074"/>
</dbReference>
<dbReference type="Gene3D" id="2.130.10.10">
    <property type="entry name" value="YVTN repeat-like/Quinoprotein amine dehydrogenase"/>
    <property type="match status" value="1"/>
</dbReference>
<dbReference type="Pfam" id="PF16819">
    <property type="entry name" value="DUF5074"/>
    <property type="match status" value="1"/>
</dbReference>
<name>A0A2D1U548_9SPHI</name>
<dbReference type="OrthoDB" id="792648at2"/>
<dbReference type="Proteomes" id="UP000223749">
    <property type="component" value="Chromosome"/>
</dbReference>
<dbReference type="InterPro" id="IPR011048">
    <property type="entry name" value="Haem_d1_sf"/>
</dbReference>
<dbReference type="KEGG" id="pgs:CPT03_09285"/>
<organism evidence="1 2">
    <name type="scientific">Pedobacter ginsengisoli</name>
    <dbReference type="NCBI Taxonomy" id="363852"/>
    <lineage>
        <taxon>Bacteria</taxon>
        <taxon>Pseudomonadati</taxon>
        <taxon>Bacteroidota</taxon>
        <taxon>Sphingobacteriia</taxon>
        <taxon>Sphingobacteriales</taxon>
        <taxon>Sphingobacteriaceae</taxon>
        <taxon>Pedobacter</taxon>
    </lineage>
</organism>
<dbReference type="AlphaFoldDB" id="A0A2D1U548"/>
<evidence type="ECO:0000313" key="2">
    <source>
        <dbReference type="Proteomes" id="UP000223749"/>
    </source>
</evidence>
<dbReference type="SUPFAM" id="SSF63825">
    <property type="entry name" value="YWTD domain"/>
    <property type="match status" value="1"/>
</dbReference>
<evidence type="ECO:0000313" key="1">
    <source>
        <dbReference type="EMBL" id="ATP56654.1"/>
    </source>
</evidence>
<dbReference type="SUPFAM" id="SSF51004">
    <property type="entry name" value="C-terminal (heme d1) domain of cytochrome cd1-nitrite reductase"/>
    <property type="match status" value="1"/>
</dbReference>
<accession>A0A2D1U548</accession>
<dbReference type="EMBL" id="CP024091">
    <property type="protein sequence ID" value="ATP56654.1"/>
    <property type="molecule type" value="Genomic_DNA"/>
</dbReference>
<gene>
    <name evidence="1" type="ORF">CPT03_09285</name>
</gene>
<protein>
    <recommendedName>
        <fullName evidence="3">YncE family protein</fullName>
    </recommendedName>
</protein>
<proteinExistence type="predicted"/>
<dbReference type="InterPro" id="IPR015943">
    <property type="entry name" value="WD40/YVTN_repeat-like_dom_sf"/>
</dbReference>
<dbReference type="PANTHER" id="PTHR47197:SF3">
    <property type="entry name" value="DIHYDRO-HEME D1 DEHYDROGENASE"/>
    <property type="match status" value="1"/>
</dbReference>
<reference evidence="1 2" key="1">
    <citation type="submission" date="2017-10" db="EMBL/GenBank/DDBJ databases">
        <title>Whole genome of Pedobacter ginsengisoli T01R-27 isolated from tomato rhizosphere.</title>
        <authorList>
            <person name="Weon H.-Y."/>
            <person name="Lee S.A."/>
            <person name="Sang M.K."/>
            <person name="Song J."/>
        </authorList>
    </citation>
    <scope>NUCLEOTIDE SEQUENCE [LARGE SCALE GENOMIC DNA]</scope>
    <source>
        <strain evidence="1 2">T01R-27</strain>
    </source>
</reference>
<dbReference type="RefSeq" id="WP_099438594.1">
    <property type="nucleotide sequence ID" value="NZ_CP024091.1"/>
</dbReference>
<evidence type="ECO:0008006" key="3">
    <source>
        <dbReference type="Google" id="ProtNLM"/>
    </source>
</evidence>
<dbReference type="InterPro" id="IPR051200">
    <property type="entry name" value="Host-pathogen_enzymatic-act"/>
</dbReference>
<dbReference type="PANTHER" id="PTHR47197">
    <property type="entry name" value="PROTEIN NIRF"/>
    <property type="match status" value="1"/>
</dbReference>
<dbReference type="PROSITE" id="PS51257">
    <property type="entry name" value="PROKAR_LIPOPROTEIN"/>
    <property type="match status" value="1"/>
</dbReference>